<sequence length="85" mass="9188">MPHTLFISFCCFAWCKSHGKENAITHLGYFPLFCALIGFIGIPAYGYSKFGFEQGSKIFGGFLACLFAATLQLGVVDFGVSAAYA</sequence>
<keyword evidence="3" id="KW-1185">Reference proteome</keyword>
<accession>A0ABU9MX97</accession>
<gene>
    <name evidence="2" type="ORF">WCN91_10800</name>
</gene>
<keyword evidence="1" id="KW-0812">Transmembrane</keyword>
<dbReference type="Proteomes" id="UP001447008">
    <property type="component" value="Unassembled WGS sequence"/>
</dbReference>
<dbReference type="EMBL" id="JBCGCU010000011">
    <property type="protein sequence ID" value="MEM0515894.1"/>
    <property type="molecule type" value="Genomic_DNA"/>
</dbReference>
<keyword evidence="1" id="KW-1133">Transmembrane helix</keyword>
<organism evidence="2 3">
    <name type="scientific">Pseudoalteromonas qingdaonensis</name>
    <dbReference type="NCBI Taxonomy" id="3131913"/>
    <lineage>
        <taxon>Bacteria</taxon>
        <taxon>Pseudomonadati</taxon>
        <taxon>Pseudomonadota</taxon>
        <taxon>Gammaproteobacteria</taxon>
        <taxon>Alteromonadales</taxon>
        <taxon>Pseudoalteromonadaceae</taxon>
        <taxon>Pseudoalteromonas</taxon>
    </lineage>
</organism>
<proteinExistence type="predicted"/>
<name>A0ABU9MX97_9GAMM</name>
<feature type="transmembrane region" description="Helical" evidence="1">
    <location>
        <begin position="59"/>
        <end position="84"/>
    </location>
</feature>
<keyword evidence="1" id="KW-0472">Membrane</keyword>
<evidence type="ECO:0000313" key="3">
    <source>
        <dbReference type="Proteomes" id="UP001447008"/>
    </source>
</evidence>
<evidence type="ECO:0000256" key="1">
    <source>
        <dbReference type="SAM" id="Phobius"/>
    </source>
</evidence>
<comment type="caution">
    <text evidence="2">The sequence shown here is derived from an EMBL/GenBank/DDBJ whole genome shotgun (WGS) entry which is preliminary data.</text>
</comment>
<evidence type="ECO:0000313" key="2">
    <source>
        <dbReference type="EMBL" id="MEM0515894.1"/>
    </source>
</evidence>
<protein>
    <submittedName>
        <fullName evidence="2">Uncharacterized protein</fullName>
    </submittedName>
</protein>
<reference evidence="2 3" key="1">
    <citation type="submission" date="2024-03" db="EMBL/GenBank/DDBJ databases">
        <title>Pseudoalteromonas qingdaonensis sp. nov., isolated from the intestines of marine benthic organisms.</title>
        <authorList>
            <person name="Lin X."/>
            <person name="Fang S."/>
            <person name="Hu X."/>
        </authorList>
    </citation>
    <scope>NUCLEOTIDE SEQUENCE [LARGE SCALE GENOMIC DNA]</scope>
    <source>
        <strain evidence="2 3">YIC-827</strain>
    </source>
</reference>
<feature type="transmembrane region" description="Helical" evidence="1">
    <location>
        <begin position="29"/>
        <end position="47"/>
    </location>
</feature>
<dbReference type="RefSeq" id="WP_342678939.1">
    <property type="nucleotide sequence ID" value="NZ_JBCGCU010000011.1"/>
</dbReference>